<keyword evidence="7" id="KW-1015">Disulfide bond</keyword>
<protein>
    <submittedName>
        <fullName evidence="12">Epigen-like</fullName>
    </submittedName>
</protein>
<gene>
    <name evidence="12" type="primary">LOC105894393</name>
</gene>
<keyword evidence="8" id="KW-0325">Glycoprotein</keyword>
<comment type="subcellular location">
    <subcellularLocation>
        <location evidence="1">Membrane</location>
        <topology evidence="1">Single-pass type I membrane protein</topology>
    </subcellularLocation>
</comment>
<accession>A0A6P8FR01</accession>
<dbReference type="GO" id="GO:0008284">
    <property type="term" value="P:positive regulation of cell population proliferation"/>
    <property type="evidence" value="ECO:0007669"/>
    <property type="project" value="TreeGrafter"/>
</dbReference>
<dbReference type="RefSeq" id="XP_031425885.1">
    <property type="nucleotide sequence ID" value="XM_031570025.2"/>
</dbReference>
<proteinExistence type="predicted"/>
<evidence type="ECO:0000313" key="11">
    <source>
        <dbReference type="Proteomes" id="UP000515152"/>
    </source>
</evidence>
<keyword evidence="11" id="KW-1185">Reference proteome</keyword>
<dbReference type="PANTHER" id="PTHR10740:SF10">
    <property type="entry name" value="EPIGEN"/>
    <property type="match status" value="1"/>
</dbReference>
<dbReference type="GeneID" id="105894393"/>
<evidence type="ECO:0000256" key="6">
    <source>
        <dbReference type="ARBA" id="ARBA00023136"/>
    </source>
</evidence>
<keyword evidence="4 9" id="KW-1133">Transmembrane helix</keyword>
<organism evidence="11 12">
    <name type="scientific">Clupea harengus</name>
    <name type="common">Atlantic herring</name>
    <dbReference type="NCBI Taxonomy" id="7950"/>
    <lineage>
        <taxon>Eukaryota</taxon>
        <taxon>Metazoa</taxon>
        <taxon>Chordata</taxon>
        <taxon>Craniata</taxon>
        <taxon>Vertebrata</taxon>
        <taxon>Euteleostomi</taxon>
        <taxon>Actinopterygii</taxon>
        <taxon>Neopterygii</taxon>
        <taxon>Teleostei</taxon>
        <taxon>Clupei</taxon>
        <taxon>Clupeiformes</taxon>
        <taxon>Clupeoidei</taxon>
        <taxon>Clupeidae</taxon>
        <taxon>Clupea</taxon>
    </lineage>
</organism>
<keyword evidence="6 9" id="KW-0472">Membrane</keyword>
<evidence type="ECO:0000256" key="9">
    <source>
        <dbReference type="SAM" id="Phobius"/>
    </source>
</evidence>
<dbReference type="GO" id="GO:0005154">
    <property type="term" value="F:epidermal growth factor receptor binding"/>
    <property type="evidence" value="ECO:0007669"/>
    <property type="project" value="TreeGrafter"/>
</dbReference>
<dbReference type="GO" id="GO:0016020">
    <property type="term" value="C:membrane"/>
    <property type="evidence" value="ECO:0007669"/>
    <property type="project" value="UniProtKB-SubCell"/>
</dbReference>
<dbReference type="GO" id="GO:0005615">
    <property type="term" value="C:extracellular space"/>
    <property type="evidence" value="ECO:0007669"/>
    <property type="project" value="TreeGrafter"/>
</dbReference>
<evidence type="ECO:0000256" key="3">
    <source>
        <dbReference type="ARBA" id="ARBA00022692"/>
    </source>
</evidence>
<evidence type="ECO:0000256" key="7">
    <source>
        <dbReference type="ARBA" id="ARBA00023157"/>
    </source>
</evidence>
<dbReference type="KEGG" id="char:105894393"/>
<dbReference type="GO" id="GO:0045840">
    <property type="term" value="P:positive regulation of mitotic nuclear division"/>
    <property type="evidence" value="ECO:0007669"/>
    <property type="project" value="TreeGrafter"/>
</dbReference>
<evidence type="ECO:0000256" key="2">
    <source>
        <dbReference type="ARBA" id="ARBA00022536"/>
    </source>
</evidence>
<reference evidence="12" key="1">
    <citation type="submission" date="2025-08" db="UniProtKB">
        <authorList>
            <consortium name="RefSeq"/>
        </authorList>
    </citation>
    <scope>IDENTIFICATION</scope>
</reference>
<feature type="transmembrane region" description="Helical" evidence="9">
    <location>
        <begin position="100"/>
        <end position="122"/>
    </location>
</feature>
<evidence type="ECO:0000256" key="8">
    <source>
        <dbReference type="ARBA" id="ARBA00023180"/>
    </source>
</evidence>
<evidence type="ECO:0000256" key="4">
    <source>
        <dbReference type="ARBA" id="ARBA00022989"/>
    </source>
</evidence>
<dbReference type="GO" id="GO:0008083">
    <property type="term" value="F:growth factor activity"/>
    <property type="evidence" value="ECO:0007669"/>
    <property type="project" value="UniProtKB-KW"/>
</dbReference>
<name>A0A6P8FR01_CLUHA</name>
<dbReference type="SUPFAM" id="SSF57196">
    <property type="entry name" value="EGF/Laminin"/>
    <property type="match status" value="1"/>
</dbReference>
<evidence type="ECO:0000259" key="10">
    <source>
        <dbReference type="PROSITE" id="PS00022"/>
    </source>
</evidence>
<dbReference type="InterPro" id="IPR000742">
    <property type="entry name" value="EGF"/>
</dbReference>
<feature type="domain" description="EGF-like" evidence="10">
    <location>
        <begin position="71"/>
        <end position="82"/>
    </location>
</feature>
<dbReference type="Proteomes" id="UP000515152">
    <property type="component" value="Chromosome 7"/>
</dbReference>
<dbReference type="Gene3D" id="2.10.25.10">
    <property type="entry name" value="Laminin"/>
    <property type="match status" value="1"/>
</dbReference>
<dbReference type="OrthoDB" id="9411915at2759"/>
<keyword evidence="2" id="KW-0245">EGF-like domain</keyword>
<dbReference type="PANTHER" id="PTHR10740">
    <property type="entry name" value="TRANSFORMING GROWTH FACTOR ALPHA"/>
    <property type="match status" value="1"/>
</dbReference>
<dbReference type="AlphaFoldDB" id="A0A6P8FR01"/>
<evidence type="ECO:0000256" key="1">
    <source>
        <dbReference type="ARBA" id="ARBA00004479"/>
    </source>
</evidence>
<evidence type="ECO:0000256" key="5">
    <source>
        <dbReference type="ARBA" id="ARBA00023030"/>
    </source>
</evidence>
<sequence length="150" mass="16711">MTLGGESTEVPQGSFAVLQNHSAMLENSVSSQVGIEEPKVLKLQRSCKSEHKDFCFIGDCHYSTDEDLPSCRCPSTHSGERCEHLTLTVDDPNRTSPEEIISICLGVVLLLACLTGAIYCFMRKRYAYFETQVLVYFCYSTLLCLPPSQT</sequence>
<evidence type="ECO:0000313" key="12">
    <source>
        <dbReference type="RefSeq" id="XP_031425885.1"/>
    </source>
</evidence>
<keyword evidence="3 9" id="KW-0812">Transmembrane</keyword>
<dbReference type="PROSITE" id="PS00022">
    <property type="entry name" value="EGF_1"/>
    <property type="match status" value="1"/>
</dbReference>
<dbReference type="GO" id="GO:0007173">
    <property type="term" value="P:epidermal growth factor receptor signaling pathway"/>
    <property type="evidence" value="ECO:0007669"/>
    <property type="project" value="TreeGrafter"/>
</dbReference>
<keyword evidence="5" id="KW-0339">Growth factor</keyword>